<organism evidence="1">
    <name type="scientific">Mycobacterium phage JustASigh</name>
    <dbReference type="NCBI Taxonomy" id="3158894"/>
    <lineage>
        <taxon>Viruses</taxon>
        <taxon>Duplodnaviria</taxon>
        <taxon>Heunggongvirae</taxon>
        <taxon>Uroviricota</taxon>
        <taxon>Caudoviricetes</taxon>
    </lineage>
</organism>
<sequence>MSDHDDELHACSDYSLFGPESLQQIRDRLEDIDATECDCDELPHSNALHDLAHDDVPALLRFVEHLQGEVEKWRAQTDLRAQVSVRLAIQAGALQEALNQARAVADEVVATADRGRYTSAKATAQRVLQALDTDLLTRDQ</sequence>
<reference evidence="1" key="1">
    <citation type="submission" date="2024-04" db="EMBL/GenBank/DDBJ databases">
        <authorList>
            <person name="Asai D.J."/>
            <person name="Lewis C.M."/>
            <person name="Viland M.D."/>
            <person name="Garlena R.A."/>
            <person name="Russell D.A."/>
            <person name="Jacobs-Sera D."/>
            <person name="Hatfull G.F."/>
        </authorList>
    </citation>
    <scope>NUCLEOTIDE SEQUENCE</scope>
</reference>
<name>A0AAU8GQY1_9CAUD</name>
<protein>
    <submittedName>
        <fullName evidence="1">Uncharacterized protein</fullName>
    </submittedName>
</protein>
<accession>A0AAU8GQY1</accession>
<dbReference type="EMBL" id="PP750961">
    <property type="protein sequence ID" value="XCH43075.1"/>
    <property type="molecule type" value="Genomic_DNA"/>
</dbReference>
<gene>
    <name evidence="1" type="primary">97</name>
    <name evidence="1" type="ORF">PBI_JUSTASIGH_97</name>
</gene>
<evidence type="ECO:0000313" key="1">
    <source>
        <dbReference type="EMBL" id="XCH43075.1"/>
    </source>
</evidence>
<proteinExistence type="predicted"/>